<dbReference type="GO" id="GO:0048364">
    <property type="term" value="P:root development"/>
    <property type="evidence" value="ECO:0007669"/>
    <property type="project" value="InterPro"/>
</dbReference>
<protein>
    <submittedName>
        <fullName evidence="2">Uncharacterized protein</fullName>
    </submittedName>
</protein>
<organism evidence="2 3">
    <name type="scientific">Vitis vinifera</name>
    <name type="common">Grape</name>
    <dbReference type="NCBI Taxonomy" id="29760"/>
    <lineage>
        <taxon>Eukaryota</taxon>
        <taxon>Viridiplantae</taxon>
        <taxon>Streptophyta</taxon>
        <taxon>Embryophyta</taxon>
        <taxon>Tracheophyta</taxon>
        <taxon>Spermatophyta</taxon>
        <taxon>Magnoliopsida</taxon>
        <taxon>eudicotyledons</taxon>
        <taxon>Gunneridae</taxon>
        <taxon>Pentapetalae</taxon>
        <taxon>rosids</taxon>
        <taxon>Vitales</taxon>
        <taxon>Vitaceae</taxon>
        <taxon>Viteae</taxon>
        <taxon>Vitis</taxon>
    </lineage>
</organism>
<reference evidence="2 3" key="1">
    <citation type="journal article" date="2018" name="PLoS Genet.">
        <title>Population sequencing reveals clonal diversity and ancestral inbreeding in the grapevine cultivar Chardonnay.</title>
        <authorList>
            <person name="Roach M.J."/>
            <person name="Johnson D.L."/>
            <person name="Bohlmann J."/>
            <person name="van Vuuren H.J."/>
            <person name="Jones S.J."/>
            <person name="Pretorius I.S."/>
            <person name="Schmidt S.A."/>
            <person name="Borneman A.R."/>
        </authorList>
    </citation>
    <scope>NUCLEOTIDE SEQUENCE [LARGE SCALE GENOMIC DNA]</scope>
    <source>
        <strain evidence="3">cv. Chardonnay</strain>
        <tissue evidence="2">Leaf</tissue>
    </source>
</reference>
<dbReference type="PANTHER" id="PTHR33070:SF129">
    <property type="entry name" value="DUF241 DOMAIN PROTEIN"/>
    <property type="match status" value="1"/>
</dbReference>
<keyword evidence="1" id="KW-0175">Coiled coil</keyword>
<dbReference type="Pfam" id="PF03087">
    <property type="entry name" value="BPS1"/>
    <property type="match status" value="1"/>
</dbReference>
<dbReference type="PANTHER" id="PTHR33070">
    <property type="entry name" value="OS06G0725500 PROTEIN"/>
    <property type="match status" value="1"/>
</dbReference>
<gene>
    <name evidence="2" type="ORF">CK203_010445</name>
</gene>
<feature type="coiled-coil region" evidence="1">
    <location>
        <begin position="298"/>
        <end position="332"/>
    </location>
</feature>
<name>A0A438JTZ7_VITVI</name>
<comment type="caution">
    <text evidence="2">The sequence shown here is derived from an EMBL/GenBank/DDBJ whole genome shotgun (WGS) entry which is preliminary data.</text>
</comment>
<dbReference type="InterPro" id="IPR004320">
    <property type="entry name" value="BPS1_pln"/>
</dbReference>
<sequence length="339" mass="37932">MASGAVSPEDRKSASHVVFCRNKPRWAGGIILLSSPELGRKKMAVSPLNTKACYHARSISLPSRPHPLIPEFDEHLRRLRASEATSSSSISHKLSGLRDLHDCVDDLLLMPLTQQILAQYRHEQWVDELLDGSLRLLDICSTAKDALLQTREGAQELQSRMRRRRGSENGISNEIEKYLSSRKKVKKAIHKALRNLTGMEKECRFSTLNKDTETLSMVSMLREVETITLTVLGALLSSVAGAAAQSKRSGWSLVSKLMQHKRVACEEAESDHGEFEMVDAALCTILCNKNKSVNLVHADDVHNELGKLELSIHDLEEEIELLSRRLIKTRVSLLNILSQ</sequence>
<evidence type="ECO:0000256" key="1">
    <source>
        <dbReference type="SAM" id="Coils"/>
    </source>
</evidence>
<evidence type="ECO:0000313" key="3">
    <source>
        <dbReference type="Proteomes" id="UP000288805"/>
    </source>
</evidence>
<accession>A0A438JTZ7</accession>
<dbReference type="Proteomes" id="UP000288805">
    <property type="component" value="Unassembled WGS sequence"/>
</dbReference>
<proteinExistence type="predicted"/>
<evidence type="ECO:0000313" key="2">
    <source>
        <dbReference type="EMBL" id="RVX12405.1"/>
    </source>
</evidence>
<dbReference type="OrthoDB" id="1701699at2759"/>
<dbReference type="EMBL" id="QGNW01000028">
    <property type="protein sequence ID" value="RVX12405.1"/>
    <property type="molecule type" value="Genomic_DNA"/>
</dbReference>
<dbReference type="GO" id="GO:0048367">
    <property type="term" value="P:shoot system development"/>
    <property type="evidence" value="ECO:0007669"/>
    <property type="project" value="InterPro"/>
</dbReference>
<dbReference type="AlphaFoldDB" id="A0A438JTZ7"/>